<feature type="domain" description="YcaO" evidence="2">
    <location>
        <begin position="75"/>
        <end position="426"/>
    </location>
</feature>
<dbReference type="SMART" id="SM00028">
    <property type="entry name" value="TPR"/>
    <property type="match status" value="4"/>
</dbReference>
<evidence type="ECO:0000259" key="2">
    <source>
        <dbReference type="PROSITE" id="PS51664"/>
    </source>
</evidence>
<dbReference type="Proteomes" id="UP000190027">
    <property type="component" value="Unassembled WGS sequence"/>
</dbReference>
<gene>
    <name evidence="3" type="ORF">SAMN02745704_01995</name>
</gene>
<accession>A0A1T4XC59</accession>
<dbReference type="Gene3D" id="3.30.40.250">
    <property type="match status" value="1"/>
</dbReference>
<dbReference type="InterPro" id="IPR019734">
    <property type="entry name" value="TPR_rpt"/>
</dbReference>
<dbReference type="PANTHER" id="PTHR37809">
    <property type="entry name" value="RIBOSOMAL PROTEIN S12 METHYLTHIOTRANSFERASE ACCESSORY FACTOR YCAO"/>
    <property type="match status" value="1"/>
</dbReference>
<dbReference type="GO" id="GO:0016740">
    <property type="term" value="F:transferase activity"/>
    <property type="evidence" value="ECO:0007669"/>
    <property type="project" value="UniProtKB-KW"/>
</dbReference>
<feature type="repeat" description="TPR" evidence="1">
    <location>
        <begin position="494"/>
        <end position="527"/>
    </location>
</feature>
<keyword evidence="3" id="KW-0689">Ribosomal protein</keyword>
<keyword evidence="3" id="KW-0808">Transferase</keyword>
<dbReference type="PROSITE" id="PS51664">
    <property type="entry name" value="YCAO"/>
    <property type="match status" value="1"/>
</dbReference>
<evidence type="ECO:0000313" key="4">
    <source>
        <dbReference type="Proteomes" id="UP000190027"/>
    </source>
</evidence>
<dbReference type="GO" id="GO:0005840">
    <property type="term" value="C:ribosome"/>
    <property type="evidence" value="ECO:0007669"/>
    <property type="project" value="UniProtKB-KW"/>
</dbReference>
<dbReference type="PROSITE" id="PS50005">
    <property type="entry name" value="TPR"/>
    <property type="match status" value="1"/>
</dbReference>
<dbReference type="RefSeq" id="WP_078717551.1">
    <property type="nucleotide sequence ID" value="NZ_FUYC01000009.1"/>
</dbReference>
<dbReference type="Gene3D" id="3.30.160.660">
    <property type="match status" value="1"/>
</dbReference>
<dbReference type="SUPFAM" id="SSF48452">
    <property type="entry name" value="TPR-like"/>
    <property type="match status" value="1"/>
</dbReference>
<dbReference type="OrthoDB" id="5380721at2"/>
<dbReference type="Pfam" id="PF02624">
    <property type="entry name" value="YcaO"/>
    <property type="match status" value="1"/>
</dbReference>
<dbReference type="InterPro" id="IPR011990">
    <property type="entry name" value="TPR-like_helical_dom_sf"/>
</dbReference>
<dbReference type="PANTHER" id="PTHR37809:SF1">
    <property type="entry name" value="RIBOSOMAL PROTEIN S12 METHYLTHIOTRANSFERASE ACCESSORY FACTOR YCAO"/>
    <property type="match status" value="1"/>
</dbReference>
<reference evidence="3 4" key="1">
    <citation type="submission" date="2017-02" db="EMBL/GenBank/DDBJ databases">
        <authorList>
            <person name="Peterson S.W."/>
        </authorList>
    </citation>
    <scope>NUCLEOTIDE SEQUENCE [LARGE SCALE GENOMIC DNA]</scope>
    <source>
        <strain evidence="3 4">DSM 16080</strain>
    </source>
</reference>
<keyword evidence="1" id="KW-0802">TPR repeat</keyword>
<dbReference type="AlphaFoldDB" id="A0A1T4XC59"/>
<keyword evidence="3" id="KW-0687">Ribonucleoprotein</keyword>
<sequence length="575" mass="63318">MLRLGSCPKSYALDQDKVVSPADTVARVQACLEKLFPGVLAKIDRVDTGRLGIPVYVSECGPDARAVMPTRKQMGKGATPDQARASALMELVERYSFFHFWESEAFTQLTWSEAEEQWPEQLLPLEQMLQSVDETLAPEQARTVLDLVEWRFCPALDVATGRDVVVPLDWFKKLNEFNGASAGNSPEESILQGACELVERHVCALVDRERPELPTIDPSDSEDTVLRELVDAFERNGVRVLLKDFSLGMPVPTVAAVAWDPSTFPGMSEIVFTAGTSSSPVKAAVRALTEVAQLAGDFSTGRIYEASGLPKFTSLDQFDWLRRGPVVSLRELPDVEHDDIYEELLTLARKLNAQGYALYSVATTPPGMEAAANYNVVPGFAFRERTAHASLGLFVGRSLAEEAPEAQAVVGLEMLAEVYPDAHFVPFFKGLLALRLEDPAEAARCFATAEPLQPAPEEQALAAFYRAYALSRLERWDEVEEPLSRSAALDPGFKEVFNLRGVARFKAKRYEEAALDFKAALELDSGSAPDLANLGLCEKFLGNHEAATDYLSTALHMDPSLDWAMPHLEELLEGE</sequence>
<protein>
    <submittedName>
        <fullName evidence="3">Ribosomal protein S12 methylthiotransferase accessory factor</fullName>
    </submittedName>
</protein>
<dbReference type="Gene3D" id="3.30.1330.230">
    <property type="match status" value="1"/>
</dbReference>
<evidence type="ECO:0000256" key="1">
    <source>
        <dbReference type="PROSITE-ProRule" id="PRU00339"/>
    </source>
</evidence>
<organism evidence="3 4">
    <name type="scientific">Paucidesulfovibrio gracilis DSM 16080</name>
    <dbReference type="NCBI Taxonomy" id="1121449"/>
    <lineage>
        <taxon>Bacteria</taxon>
        <taxon>Pseudomonadati</taxon>
        <taxon>Thermodesulfobacteriota</taxon>
        <taxon>Desulfovibrionia</taxon>
        <taxon>Desulfovibrionales</taxon>
        <taxon>Desulfovibrionaceae</taxon>
        <taxon>Paucidesulfovibrio</taxon>
    </lineage>
</organism>
<dbReference type="EMBL" id="FUYC01000009">
    <property type="protein sequence ID" value="SKA86755.1"/>
    <property type="molecule type" value="Genomic_DNA"/>
</dbReference>
<proteinExistence type="predicted"/>
<dbReference type="Gene3D" id="1.25.40.10">
    <property type="entry name" value="Tetratricopeptide repeat domain"/>
    <property type="match status" value="1"/>
</dbReference>
<keyword evidence="4" id="KW-1185">Reference proteome</keyword>
<evidence type="ECO:0000313" key="3">
    <source>
        <dbReference type="EMBL" id="SKA86755.1"/>
    </source>
</evidence>
<dbReference type="STRING" id="1121449.SAMN02745704_01995"/>
<name>A0A1T4XC59_9BACT</name>
<dbReference type="InterPro" id="IPR003776">
    <property type="entry name" value="YcaO-like_dom"/>
</dbReference>
<dbReference type="NCBIfam" id="TIGR00702">
    <property type="entry name" value="YcaO-type kinase domain"/>
    <property type="match status" value="1"/>
</dbReference>